<comment type="caution">
    <text evidence="8">The sequence shown here is derived from an EMBL/GenBank/DDBJ whole genome shotgun (WGS) entry which is preliminary data.</text>
</comment>
<dbReference type="InterPro" id="IPR003325">
    <property type="entry name" value="TerD"/>
</dbReference>
<dbReference type="Pfam" id="PF02342">
    <property type="entry name" value="TerD"/>
    <property type="match status" value="1"/>
</dbReference>
<sequence length="581" mass="63768">MILQSGQRLQLTQLVDPNVPFVIGMRFEATNLSVDCLCLGTDEQNRVHDDRYMIFFNQPVSPCGGIALAVPTASQDGFEINLSALPDAIASLVFAASVEAPKNFSNIASIDIFLIQGDSITGQLTLPGNLFTHGERAILFLKIYRKENSWRLNAIGQGFSEGMQALVSHFNIAVHDPDDIVPPPHPPLSLLPPDDTPEPDDDPNQITQLTDSITRTLNDFHVRGHLVGVDSGPILMTFKWSPAPGVRLSRVTTLEPELSLALTCPGLRIDPLFHHGVIGIEIPKPKRSTIPLRRILASRHARETPEPLLIPLGVDTLGEPILENLELLPHLLIAGTTRSGKSVMLHGILCGVMLRARLTEARILLIDPKRNEFSLYEGTPHLLGPIVTEVRQARNSLHWLTGEMEARYQAMNGIGVRNLQGWQDLYRDPLRNPEQEVTPAPPPLLLVVIDELADLMLQSGKAVEEPLVRLAQMGRAAGIHLVLATQRPSRDVMTGLIKSNIPARLAFKVTSKMDSRIILDVGGAENLLGQGDGLFIAPGQELRRIQAPMVSEKQVQGVIRFLKNTQPFIPDARLVDSLTTG</sequence>
<dbReference type="PANTHER" id="PTHR22683:SF41">
    <property type="entry name" value="DNA TRANSLOCASE FTSK"/>
    <property type="match status" value="1"/>
</dbReference>
<dbReference type="InterPro" id="IPR027417">
    <property type="entry name" value="P-loop_NTPase"/>
</dbReference>
<feature type="domain" description="FtsK" evidence="7">
    <location>
        <begin position="318"/>
        <end position="516"/>
    </location>
</feature>
<dbReference type="Gene3D" id="3.30.980.40">
    <property type="match status" value="1"/>
</dbReference>
<dbReference type="Proteomes" id="UP001628193">
    <property type="component" value="Unassembled WGS sequence"/>
</dbReference>
<evidence type="ECO:0000256" key="2">
    <source>
        <dbReference type="ARBA" id="ARBA00022741"/>
    </source>
</evidence>
<evidence type="ECO:0000313" key="9">
    <source>
        <dbReference type="Proteomes" id="UP001628193"/>
    </source>
</evidence>
<dbReference type="SUPFAM" id="SSF52540">
    <property type="entry name" value="P-loop containing nucleoside triphosphate hydrolases"/>
    <property type="match status" value="1"/>
</dbReference>
<organism evidence="8 9">
    <name type="scientific">Candidatus Magnetaquiglobus chichijimensis</name>
    <dbReference type="NCBI Taxonomy" id="3141448"/>
    <lineage>
        <taxon>Bacteria</taxon>
        <taxon>Pseudomonadati</taxon>
        <taxon>Pseudomonadota</taxon>
        <taxon>Magnetococcia</taxon>
        <taxon>Magnetococcales</taxon>
        <taxon>Candidatus Magnetaquicoccaceae</taxon>
        <taxon>Candidatus Magnetaquiglobus</taxon>
    </lineage>
</organism>
<dbReference type="InterPro" id="IPR050206">
    <property type="entry name" value="FtsK/SpoIIIE/SftA"/>
</dbReference>
<gene>
    <name evidence="8" type="ORF">SIID45300_01641</name>
</gene>
<keyword evidence="3 5" id="KW-0067">ATP-binding</keyword>
<comment type="similarity">
    <text evidence="1">Belongs to the FtsK/SpoIIIE/SftA family.</text>
</comment>
<dbReference type="CDD" id="cd06974">
    <property type="entry name" value="TerD_like"/>
    <property type="match status" value="1"/>
</dbReference>
<dbReference type="PANTHER" id="PTHR22683">
    <property type="entry name" value="SPORULATION PROTEIN RELATED"/>
    <property type="match status" value="1"/>
</dbReference>
<accession>A0ABQ0C8W0</accession>
<dbReference type="Pfam" id="PF17854">
    <property type="entry name" value="FtsK_alpha"/>
    <property type="match status" value="1"/>
</dbReference>
<evidence type="ECO:0000256" key="3">
    <source>
        <dbReference type="ARBA" id="ARBA00022840"/>
    </source>
</evidence>
<reference evidence="8 9" key="2">
    <citation type="submission" date="2024-09" db="EMBL/GenBank/DDBJ databases">
        <title>Draft genome sequence of Candidatus Magnetaquicoccaceae bacterium FCR-1.</title>
        <authorList>
            <person name="Shimoshige H."/>
            <person name="Shimamura S."/>
            <person name="Taoka A."/>
            <person name="Kobayashi H."/>
            <person name="Maekawa T."/>
        </authorList>
    </citation>
    <scope>NUCLEOTIDE SEQUENCE [LARGE SCALE GENOMIC DNA]</scope>
    <source>
        <strain evidence="8 9">FCR-1</strain>
    </source>
</reference>
<feature type="region of interest" description="Disordered" evidence="6">
    <location>
        <begin position="183"/>
        <end position="203"/>
    </location>
</feature>
<dbReference type="EMBL" id="BAAFGK010000004">
    <property type="protein sequence ID" value="GAB0057317.1"/>
    <property type="molecule type" value="Genomic_DNA"/>
</dbReference>
<dbReference type="Gene3D" id="2.60.60.30">
    <property type="entry name" value="sav2460 like domains"/>
    <property type="match status" value="1"/>
</dbReference>
<dbReference type="Gene3D" id="3.40.50.300">
    <property type="entry name" value="P-loop containing nucleotide triphosphate hydrolases"/>
    <property type="match status" value="1"/>
</dbReference>
<dbReference type="PROSITE" id="PS50901">
    <property type="entry name" value="FTSK"/>
    <property type="match status" value="1"/>
</dbReference>
<reference evidence="8 9" key="1">
    <citation type="submission" date="2024-05" db="EMBL/GenBank/DDBJ databases">
        <authorList>
            <consortium name="Candidatus Magnetaquicoccaceae bacterium FCR-1 genome sequencing consortium"/>
            <person name="Shimoshige H."/>
            <person name="Shimamura S."/>
            <person name="Taoka A."/>
            <person name="Kobayashi H."/>
            <person name="Maekawa T."/>
        </authorList>
    </citation>
    <scope>NUCLEOTIDE SEQUENCE [LARGE SCALE GENOMIC DNA]</scope>
    <source>
        <strain evidence="8 9">FCR-1</strain>
    </source>
</reference>
<evidence type="ECO:0000256" key="6">
    <source>
        <dbReference type="SAM" id="MobiDB-lite"/>
    </source>
</evidence>
<dbReference type="InterPro" id="IPR002543">
    <property type="entry name" value="FtsK_dom"/>
</dbReference>
<evidence type="ECO:0000256" key="1">
    <source>
        <dbReference type="ARBA" id="ARBA00006474"/>
    </source>
</evidence>
<keyword evidence="4" id="KW-0238">DNA-binding</keyword>
<proteinExistence type="inferred from homology"/>
<dbReference type="CDD" id="cd01127">
    <property type="entry name" value="TrwB_TraG_TraD_VirD4"/>
    <property type="match status" value="1"/>
</dbReference>
<evidence type="ECO:0000313" key="8">
    <source>
        <dbReference type="EMBL" id="GAB0057317.1"/>
    </source>
</evidence>
<dbReference type="InterPro" id="IPR041027">
    <property type="entry name" value="FtsK_alpha"/>
</dbReference>
<keyword evidence="9" id="KW-1185">Reference proteome</keyword>
<dbReference type="Pfam" id="PF01580">
    <property type="entry name" value="FtsK_SpoIIIE"/>
    <property type="match status" value="1"/>
</dbReference>
<protein>
    <recommendedName>
        <fullName evidence="7">FtsK domain-containing protein</fullName>
    </recommendedName>
</protein>
<feature type="binding site" evidence="5">
    <location>
        <begin position="335"/>
        <end position="342"/>
    </location>
    <ligand>
        <name>ATP</name>
        <dbReference type="ChEBI" id="CHEBI:30616"/>
    </ligand>
</feature>
<evidence type="ECO:0000259" key="7">
    <source>
        <dbReference type="PROSITE" id="PS50901"/>
    </source>
</evidence>
<keyword evidence="2 5" id="KW-0547">Nucleotide-binding</keyword>
<evidence type="ECO:0000256" key="4">
    <source>
        <dbReference type="ARBA" id="ARBA00023125"/>
    </source>
</evidence>
<dbReference type="RefSeq" id="WP_420905016.1">
    <property type="nucleotide sequence ID" value="NZ_BAAFGK010000004.1"/>
</dbReference>
<evidence type="ECO:0000256" key="5">
    <source>
        <dbReference type="PROSITE-ProRule" id="PRU00289"/>
    </source>
</evidence>
<name>A0ABQ0C8W0_9PROT</name>